<dbReference type="GO" id="GO:0061630">
    <property type="term" value="F:ubiquitin protein ligase activity"/>
    <property type="evidence" value="ECO:0007669"/>
    <property type="project" value="InterPro"/>
</dbReference>
<dbReference type="CDD" id="cd19677">
    <property type="entry name" value="UBR-box_UBR7"/>
    <property type="match status" value="1"/>
</dbReference>
<proteinExistence type="predicted"/>
<organism evidence="5 6">
    <name type="scientific">Eremothecium gossypii (strain ATCC 10895 / CBS 109.51 / FGSC 9923 / NRRL Y-1056)</name>
    <name type="common">Yeast</name>
    <name type="synonym">Ashbya gossypii</name>
    <dbReference type="NCBI Taxonomy" id="284811"/>
    <lineage>
        <taxon>Eukaryota</taxon>
        <taxon>Fungi</taxon>
        <taxon>Dikarya</taxon>
        <taxon>Ascomycota</taxon>
        <taxon>Saccharomycotina</taxon>
        <taxon>Saccharomycetes</taxon>
        <taxon>Saccharomycetales</taxon>
        <taxon>Saccharomycetaceae</taxon>
        <taxon>Eremothecium</taxon>
    </lineage>
</organism>
<accession>Q753Z5</accession>
<reference evidence="5 6" key="1">
    <citation type="journal article" date="2004" name="Science">
        <title>The Ashbya gossypii genome as a tool for mapping the ancient Saccharomyces cerevisiae genome.</title>
        <authorList>
            <person name="Dietrich F.S."/>
            <person name="Voegeli S."/>
            <person name="Brachat S."/>
            <person name="Lerch A."/>
            <person name="Gates K."/>
            <person name="Steiner S."/>
            <person name="Mohr C."/>
            <person name="Pohlmann R."/>
            <person name="Luedi P."/>
            <person name="Choi S."/>
            <person name="Wing R.A."/>
            <person name="Flavier A."/>
            <person name="Gaffney T.D."/>
            <person name="Philippsen P."/>
        </authorList>
    </citation>
    <scope>NUCLEOTIDE SEQUENCE [LARGE SCALE GENOMIC DNA]</scope>
    <source>
        <strain evidence="6">ATCC 10895 / CBS 109.51 / FGSC 9923 / NRRL Y-1056</strain>
    </source>
</reference>
<dbReference type="InParanoid" id="Q753Z5"/>
<dbReference type="eggNOG" id="KOG2752">
    <property type="taxonomic scope" value="Eukaryota"/>
</dbReference>
<feature type="domain" description="UBR-type" evidence="4">
    <location>
        <begin position="29"/>
        <end position="96"/>
    </location>
</feature>
<evidence type="ECO:0000313" key="5">
    <source>
        <dbReference type="EMBL" id="AAS53548.1"/>
    </source>
</evidence>
<keyword evidence="3" id="KW-0862">Zinc</keyword>
<dbReference type="GO" id="GO:0008270">
    <property type="term" value="F:zinc ion binding"/>
    <property type="evidence" value="ECO:0007669"/>
    <property type="project" value="UniProtKB-KW"/>
</dbReference>
<evidence type="ECO:0000256" key="2">
    <source>
        <dbReference type="ARBA" id="ARBA00022771"/>
    </source>
</evidence>
<gene>
    <name evidence="5" type="ORF">AGOS_AFR177C</name>
</gene>
<name>Q753Z5_EREGS</name>
<evidence type="ECO:0000259" key="4">
    <source>
        <dbReference type="SMART" id="SM00396"/>
    </source>
</evidence>
<dbReference type="OMA" id="DCGTERQ"/>
<dbReference type="Proteomes" id="UP000000591">
    <property type="component" value="Chromosome VI"/>
</dbReference>
<evidence type="ECO:0000256" key="1">
    <source>
        <dbReference type="ARBA" id="ARBA00022723"/>
    </source>
</evidence>
<dbReference type="KEGG" id="ago:AGOS_AFR177C"/>
<dbReference type="RefSeq" id="NP_985724.1">
    <property type="nucleotide sequence ID" value="NM_211078.1"/>
</dbReference>
<keyword evidence="1" id="KW-0479">Metal-binding</keyword>
<dbReference type="OrthoDB" id="5795902at2759"/>
<dbReference type="AlphaFoldDB" id="Q753Z5"/>
<dbReference type="Pfam" id="PF02207">
    <property type="entry name" value="zf-UBR"/>
    <property type="match status" value="1"/>
</dbReference>
<dbReference type="PANTHER" id="PTHR13513:SF9">
    <property type="entry name" value="E3 UBIQUITIN-PROTEIN LIGASE UBR7-RELATED"/>
    <property type="match status" value="1"/>
</dbReference>
<protein>
    <submittedName>
        <fullName evidence="5">AFR177Cp</fullName>
    </submittedName>
</protein>
<dbReference type="InterPro" id="IPR047506">
    <property type="entry name" value="UBR7-like_UBR-box"/>
</dbReference>
<dbReference type="InterPro" id="IPR003126">
    <property type="entry name" value="Znf_UBR"/>
</dbReference>
<dbReference type="PANTHER" id="PTHR13513">
    <property type="entry name" value="E3 UBIQUITIN-PROTEIN LIGASE UBR7"/>
    <property type="match status" value="1"/>
</dbReference>
<sequence length="363" mass="40939">MSEVSVKEYISQQEALERQAREAMPGDPTKCTYSMGPLRQPIFACRTCGDIGVCYSCSIQCHTECDLVELFEKRQFSCDCGTERQKSAEKTCKLRENSTADIPDYSNRYGQNFKGLFCWCAREYSPEKDAVMVQCLLGLECNEDWYHDHCIMGVRDDPDSADAERELPGFPALDTFAAFICWNCVHKYEMQFKRLLAHELADQLIADTVDWIPTDTPAERAALSDADRAMPGAAGSKRKAADQIYSIFLKEGYSAVLERVRDSLPPGDKLRIFLTDIAPFLIHEDPVYEPPEDSDPVSSYEAASRALDMVSHERALNGILAYQAFKTKLSEFLQPFADTGKVVKEEDIKSFFQAQKEPPEDSS</sequence>
<keyword evidence="6" id="KW-1185">Reference proteome</keyword>
<dbReference type="EMBL" id="AE016819">
    <property type="protein sequence ID" value="AAS53548.1"/>
    <property type="molecule type" value="Genomic_DNA"/>
</dbReference>
<dbReference type="STRING" id="284811.Q753Z5"/>
<evidence type="ECO:0000313" key="6">
    <source>
        <dbReference type="Proteomes" id="UP000000591"/>
    </source>
</evidence>
<dbReference type="SMART" id="SM00396">
    <property type="entry name" value="ZnF_UBR1"/>
    <property type="match status" value="1"/>
</dbReference>
<dbReference type="HOGENOM" id="CLU_025221_1_0_1"/>
<dbReference type="GeneID" id="4621981"/>
<evidence type="ECO:0000256" key="3">
    <source>
        <dbReference type="ARBA" id="ARBA00022833"/>
    </source>
</evidence>
<reference evidence="6" key="2">
    <citation type="journal article" date="2013" name="G3 (Bethesda)">
        <title>Genomes of Ashbya fungi isolated from insects reveal four mating-type loci, numerous translocations, lack of transposons, and distinct gene duplications.</title>
        <authorList>
            <person name="Dietrich F.S."/>
            <person name="Voegeli S."/>
            <person name="Kuo S."/>
            <person name="Philippsen P."/>
        </authorList>
    </citation>
    <scope>GENOME REANNOTATION</scope>
    <source>
        <strain evidence="6">ATCC 10895 / CBS 109.51 / FGSC 9923 / NRRL Y-1056</strain>
    </source>
</reference>
<keyword evidence="2" id="KW-0863">Zinc-finger</keyword>
<dbReference type="InterPro" id="IPR040204">
    <property type="entry name" value="UBR7"/>
</dbReference>